<feature type="transmembrane region" description="Helical" evidence="1">
    <location>
        <begin position="41"/>
        <end position="64"/>
    </location>
</feature>
<keyword evidence="5" id="KW-1185">Reference proteome</keyword>
<dbReference type="Pfam" id="PF01757">
    <property type="entry name" value="Acyl_transf_3"/>
    <property type="match status" value="1"/>
</dbReference>
<dbReference type="GO" id="GO:0016747">
    <property type="term" value="F:acyltransferase activity, transferring groups other than amino-acyl groups"/>
    <property type="evidence" value="ECO:0007669"/>
    <property type="project" value="InterPro"/>
</dbReference>
<feature type="transmembrane region" description="Helical" evidence="1">
    <location>
        <begin position="144"/>
        <end position="161"/>
    </location>
</feature>
<feature type="transmembrane region" description="Helical" evidence="1">
    <location>
        <begin position="234"/>
        <end position="254"/>
    </location>
</feature>
<organism evidence="3 5">
    <name type="scientific">Hominibacterium faecale</name>
    <dbReference type="NCBI Taxonomy" id="2839743"/>
    <lineage>
        <taxon>Bacteria</taxon>
        <taxon>Bacillati</taxon>
        <taxon>Bacillota</taxon>
        <taxon>Clostridia</taxon>
        <taxon>Peptostreptococcales</taxon>
        <taxon>Anaerovoracaceae</taxon>
        <taxon>Hominibacterium</taxon>
    </lineage>
</organism>
<dbReference type="PANTHER" id="PTHR23028">
    <property type="entry name" value="ACETYLTRANSFERASE"/>
    <property type="match status" value="1"/>
</dbReference>
<name>A0A9J6QSN3_9FIRM</name>
<dbReference type="InterPro" id="IPR050879">
    <property type="entry name" value="Acyltransferase_3"/>
</dbReference>
<dbReference type="InterPro" id="IPR002656">
    <property type="entry name" value="Acyl_transf_3_dom"/>
</dbReference>
<feature type="transmembrane region" description="Helical" evidence="1">
    <location>
        <begin position="266"/>
        <end position="285"/>
    </location>
</feature>
<dbReference type="GO" id="GO:0016020">
    <property type="term" value="C:membrane"/>
    <property type="evidence" value="ECO:0007669"/>
    <property type="project" value="TreeGrafter"/>
</dbReference>
<keyword evidence="3" id="KW-0808">Transferase</keyword>
<feature type="transmembrane region" description="Helical" evidence="1">
    <location>
        <begin position="12"/>
        <end position="29"/>
    </location>
</feature>
<feature type="transmembrane region" description="Helical" evidence="1">
    <location>
        <begin position="198"/>
        <end position="222"/>
    </location>
</feature>
<comment type="caution">
    <text evidence="3">The sequence shown here is derived from an EMBL/GenBank/DDBJ whole genome shotgun (WGS) entry which is preliminary data.</text>
</comment>
<feature type="transmembrane region" description="Helical" evidence="1">
    <location>
        <begin position="297"/>
        <end position="316"/>
    </location>
</feature>
<keyword evidence="1" id="KW-1133">Transmembrane helix</keyword>
<feature type="transmembrane region" description="Helical" evidence="1">
    <location>
        <begin position="85"/>
        <end position="105"/>
    </location>
</feature>
<keyword evidence="1" id="KW-0472">Membrane</keyword>
<feature type="transmembrane region" description="Helical" evidence="1">
    <location>
        <begin position="328"/>
        <end position="349"/>
    </location>
</feature>
<sequence length="374" mass="42207">MEIPSKSTRTTSIEFIRFIAAVSIMLYHFSSMYLELDKHNYIPLAFVFVDFFFLLSGFFMMKYLMTKDEPMNSFAYTLHKAKSFYGTYTIVFSFQFIFFVLSNHLSTITKVLESLFHFKWEFLLLQGAGFIQDPQFGADYLLGQAWYLSAMLLSLIIAYPLARYFKKAFIWVICPVSIIVIYSYIIQTLGTLNIGNEYFGFILSAIPRGFAGTCAGALSYAAFDKLKDSGLAEIHRGFALTAEITCYISLAGFFVLRDHLNKQDSLFFILVFAGIILLAFLNRTPVSRFFNSHGTGAFIYLGKLSLYLYLTHWTVISAMKQFLPELPLAASITIFLGGSLIVSVLLKLLEEKRRGPLPVIILCLAAIGIAIAVA</sequence>
<evidence type="ECO:0000313" key="4">
    <source>
        <dbReference type="EMBL" id="MCU7379204.1"/>
    </source>
</evidence>
<dbReference type="GO" id="GO:0000271">
    <property type="term" value="P:polysaccharide biosynthetic process"/>
    <property type="evidence" value="ECO:0007669"/>
    <property type="project" value="TreeGrafter"/>
</dbReference>
<protein>
    <submittedName>
        <fullName evidence="3">Acyltransferase</fullName>
    </submittedName>
</protein>
<dbReference type="PANTHER" id="PTHR23028:SF53">
    <property type="entry name" value="ACYL_TRANSF_3 DOMAIN-CONTAINING PROTEIN"/>
    <property type="match status" value="1"/>
</dbReference>
<evidence type="ECO:0000256" key="1">
    <source>
        <dbReference type="SAM" id="Phobius"/>
    </source>
</evidence>
<proteinExistence type="predicted"/>
<accession>A0A9J6QSN3</accession>
<dbReference type="AlphaFoldDB" id="A0A9J6QSN3"/>
<dbReference type="EMBL" id="JAOSHN010000005">
    <property type="protein sequence ID" value="MCU7379204.1"/>
    <property type="molecule type" value="Genomic_DNA"/>
</dbReference>
<gene>
    <name evidence="3" type="ORF">OBO34_04725</name>
    <name evidence="4" type="ORF">OBO34_12695</name>
</gene>
<evidence type="ECO:0000259" key="2">
    <source>
        <dbReference type="Pfam" id="PF01757"/>
    </source>
</evidence>
<feature type="domain" description="Acyltransferase 3" evidence="2">
    <location>
        <begin position="12"/>
        <end position="346"/>
    </location>
</feature>
<keyword evidence="1" id="KW-0812">Transmembrane</keyword>
<feature type="transmembrane region" description="Helical" evidence="1">
    <location>
        <begin position="356"/>
        <end position="373"/>
    </location>
</feature>
<keyword evidence="3" id="KW-0012">Acyltransferase</keyword>
<evidence type="ECO:0000313" key="3">
    <source>
        <dbReference type="EMBL" id="MCU7377659.1"/>
    </source>
</evidence>
<dbReference type="Proteomes" id="UP001065549">
    <property type="component" value="Unassembled WGS sequence"/>
</dbReference>
<dbReference type="RefSeq" id="WP_253020079.1">
    <property type="nucleotide sequence ID" value="NZ_JAOSHN010000002.1"/>
</dbReference>
<feature type="transmembrane region" description="Helical" evidence="1">
    <location>
        <begin position="168"/>
        <end position="186"/>
    </location>
</feature>
<evidence type="ECO:0000313" key="5">
    <source>
        <dbReference type="Proteomes" id="UP001065549"/>
    </source>
</evidence>
<reference evidence="3" key="1">
    <citation type="submission" date="2022-09" db="EMBL/GenBank/DDBJ databases">
        <title>Culturomic study of gut microbiota in children with autism spectrum disorder.</title>
        <authorList>
            <person name="Efimov B.A."/>
            <person name="Chaplin A.V."/>
            <person name="Sokolova S.R."/>
            <person name="Pikina A.P."/>
            <person name="Korzhanova M."/>
            <person name="Belova V."/>
            <person name="Korostin D."/>
        </authorList>
    </citation>
    <scope>NUCLEOTIDE SEQUENCE</scope>
    <source>
        <strain evidence="3">ASD5510</strain>
    </source>
</reference>
<dbReference type="EMBL" id="JAOSHN010000002">
    <property type="protein sequence ID" value="MCU7377659.1"/>
    <property type="molecule type" value="Genomic_DNA"/>
</dbReference>